<dbReference type="Pfam" id="PF07715">
    <property type="entry name" value="Plug"/>
    <property type="match status" value="1"/>
</dbReference>
<dbReference type="SUPFAM" id="SSF56935">
    <property type="entry name" value="Porins"/>
    <property type="match status" value="1"/>
</dbReference>
<keyword evidence="7 8" id="KW-0998">Cell outer membrane</keyword>
<organism evidence="13 14">
    <name type="scientific">Dysgonomonas hofstadii</name>
    <dbReference type="NCBI Taxonomy" id="637886"/>
    <lineage>
        <taxon>Bacteria</taxon>
        <taxon>Pseudomonadati</taxon>
        <taxon>Bacteroidota</taxon>
        <taxon>Bacteroidia</taxon>
        <taxon>Bacteroidales</taxon>
        <taxon>Dysgonomonadaceae</taxon>
        <taxon>Dysgonomonas</taxon>
    </lineage>
</organism>
<dbReference type="NCBIfam" id="TIGR04056">
    <property type="entry name" value="OMP_RagA_SusC"/>
    <property type="match status" value="1"/>
</dbReference>
<dbReference type="RefSeq" id="WP_183306197.1">
    <property type="nucleotide sequence ID" value="NZ_JACIEP010000003.1"/>
</dbReference>
<reference evidence="13 14" key="1">
    <citation type="submission" date="2020-08" db="EMBL/GenBank/DDBJ databases">
        <title>Genomic Encyclopedia of Type Strains, Phase IV (KMG-IV): sequencing the most valuable type-strain genomes for metagenomic binning, comparative biology and taxonomic classification.</title>
        <authorList>
            <person name="Goeker M."/>
        </authorList>
    </citation>
    <scope>NUCLEOTIDE SEQUENCE [LARGE SCALE GENOMIC DNA]</scope>
    <source>
        <strain evidence="13 14">DSM 104969</strain>
    </source>
</reference>
<dbReference type="FunFam" id="2.60.40.1120:FF:000003">
    <property type="entry name" value="Outer membrane protein Omp121"/>
    <property type="match status" value="1"/>
</dbReference>
<comment type="caution">
    <text evidence="13">The sequence shown here is derived from an EMBL/GenBank/DDBJ whole genome shotgun (WGS) entry which is preliminary data.</text>
</comment>
<name>A0A840CRV5_9BACT</name>
<dbReference type="Pfam" id="PF00593">
    <property type="entry name" value="TonB_dep_Rec_b-barrel"/>
    <property type="match status" value="1"/>
</dbReference>
<dbReference type="Gene3D" id="2.60.40.1120">
    <property type="entry name" value="Carboxypeptidase-like, regulatory domain"/>
    <property type="match status" value="1"/>
</dbReference>
<evidence type="ECO:0000256" key="3">
    <source>
        <dbReference type="ARBA" id="ARBA00022452"/>
    </source>
</evidence>
<dbReference type="InterPro" id="IPR036942">
    <property type="entry name" value="Beta-barrel_TonB_sf"/>
</dbReference>
<dbReference type="InterPro" id="IPR008969">
    <property type="entry name" value="CarboxyPept-like_regulatory"/>
</dbReference>
<dbReference type="NCBIfam" id="TIGR04057">
    <property type="entry name" value="SusC_RagA_signa"/>
    <property type="match status" value="1"/>
</dbReference>
<accession>A0A840CRV5</accession>
<keyword evidence="4 8" id="KW-0812">Transmembrane</keyword>
<sequence>MNNSQKHRKTLSKKILCLLSIGLICSSMGNTYANDAESKNLNTLEQQQTKILIKGKIVDSKGEPLIGVSVVVKGTTQGTLTDVDGNYTINAASDDILEFRYIGFSTVTRRVGTNKTINITMQEDSKVMDEVVVVGYGAQKKENLTGAVFSVDVDKTLGSRPIADVGRGLQGTVPGLNITVPSGEIGSDPIMRIRGQVSSPNGSSNPLILVDNVEVPSLQLVNPNDVADISVLKDAAASSIYGAKAAFGVILITTKKGAKAESVSVTYSGNVSWQNRAKDLEMATIDGLQYTWDAWTSRNPENPNTGATGNMWKMTAESIQKSREWVEKYGKTVKAGDPVVYGRDWYMDELGNKLGIRTYNAVDALVKEWTPTQTHNLSVNGKSGKVSYNLGLGLLDQSGMTKPAKTDDFRRYNVTLSLSSEINKYLTIRGGAMYSDRVKRYPSTGSTTSDPWLYAYRWGSLMPVGVQDQHGNNLRNPAYELEASTTSRLRNVYTNVNLGATVNFTKNWNLEFDYTYYTQEDATDASIPKFTAGDAWYSPVLWKDADGNQVYVDDEGNVTTDGGMPAYMFNTITFPASGSPTDRQTSYISRNSLRKNSHNFNVYSTYNLKIGDPHAFKFMAGMNRVTNDWRSHYAEKLDLMDYENPQFNFATGTQKVSSTANWNGQLGFFGRVNYAFDSKYLLEANLRYDGTSVFPEHLRWRWFPSFSGGWIMSSEKFMKPIESVLSFAKIRTSWGSIGDQSVSNSLYVPTLATVEKTTWLGSDGVTMSYRPPAAVSQDITWQRIETLDIGADFRFWKDRVGLSVDWFQRDTKNMIIAGDALPETFGVAVPQGNYGDLRTKGWEISLDFNHRFSNGLSINGLVTFADAVTHVTRGADQNTAWENRLISNGWATGARYGDVWGYRTDRLYQEEDFVRGADGNLQKVTIIIDGTSKRSYMLAGDNPVYQTYFEDGGGVVIFRPGDVKFVDLNGDGYITPGKGTFGDPGDREVIGNTTPRYEYGFRLGADYKGFDASIFFQGIGKRSMWGAGQLAIPGFSAADGAIPQAIAGDYWRPDRTDAFYPRAWNNGGGNTNYSLQIQSRYLLDMSYLRIKNITFGYSLPTALLRKAYISKARFYVSLENFFTFDNLRGLPIDPEAKSGYSMFDTSNYNLGRTGTGTPVFKSASVGVQLSF</sequence>
<dbReference type="GO" id="GO:0009279">
    <property type="term" value="C:cell outer membrane"/>
    <property type="evidence" value="ECO:0007669"/>
    <property type="project" value="UniProtKB-SubCell"/>
</dbReference>
<dbReference type="InterPro" id="IPR023997">
    <property type="entry name" value="TonB-dep_OMP_SusC/RagA_CS"/>
</dbReference>
<evidence type="ECO:0000313" key="14">
    <source>
        <dbReference type="Proteomes" id="UP000555103"/>
    </source>
</evidence>
<dbReference type="Gene3D" id="2.170.130.10">
    <property type="entry name" value="TonB-dependent receptor, plug domain"/>
    <property type="match status" value="1"/>
</dbReference>
<dbReference type="Proteomes" id="UP000555103">
    <property type="component" value="Unassembled WGS sequence"/>
</dbReference>
<feature type="chain" id="PRO_5032532848" evidence="10">
    <location>
        <begin position="34"/>
        <end position="1171"/>
    </location>
</feature>
<evidence type="ECO:0000259" key="11">
    <source>
        <dbReference type="Pfam" id="PF00593"/>
    </source>
</evidence>
<feature type="signal peptide" evidence="10">
    <location>
        <begin position="1"/>
        <end position="33"/>
    </location>
</feature>
<dbReference type="SUPFAM" id="SSF49464">
    <property type="entry name" value="Carboxypeptidase regulatory domain-like"/>
    <property type="match status" value="1"/>
</dbReference>
<dbReference type="PROSITE" id="PS52016">
    <property type="entry name" value="TONB_DEPENDENT_REC_3"/>
    <property type="match status" value="1"/>
</dbReference>
<dbReference type="InterPro" id="IPR037066">
    <property type="entry name" value="Plug_dom_sf"/>
</dbReference>
<evidence type="ECO:0000256" key="1">
    <source>
        <dbReference type="ARBA" id="ARBA00004571"/>
    </source>
</evidence>
<comment type="similarity">
    <text evidence="8 9">Belongs to the TonB-dependent receptor family.</text>
</comment>
<protein>
    <submittedName>
        <fullName evidence="13">TonB-linked SusC/RagA family outer membrane protein</fullName>
    </submittedName>
</protein>
<dbReference type="EMBL" id="JACIEP010000003">
    <property type="protein sequence ID" value="MBB4035262.1"/>
    <property type="molecule type" value="Genomic_DNA"/>
</dbReference>
<evidence type="ECO:0000259" key="12">
    <source>
        <dbReference type="Pfam" id="PF07715"/>
    </source>
</evidence>
<proteinExistence type="inferred from homology"/>
<evidence type="ECO:0000256" key="6">
    <source>
        <dbReference type="ARBA" id="ARBA00023136"/>
    </source>
</evidence>
<evidence type="ECO:0000313" key="13">
    <source>
        <dbReference type="EMBL" id="MBB4035262.1"/>
    </source>
</evidence>
<gene>
    <name evidence="13" type="ORF">GGR21_001151</name>
</gene>
<keyword evidence="10" id="KW-0732">Signal</keyword>
<feature type="domain" description="TonB-dependent receptor plug" evidence="12">
    <location>
        <begin position="145"/>
        <end position="249"/>
    </location>
</feature>
<evidence type="ECO:0000256" key="7">
    <source>
        <dbReference type="ARBA" id="ARBA00023237"/>
    </source>
</evidence>
<dbReference type="Gene3D" id="2.40.170.20">
    <property type="entry name" value="TonB-dependent receptor, beta-barrel domain"/>
    <property type="match status" value="1"/>
</dbReference>
<dbReference type="Pfam" id="PF13715">
    <property type="entry name" value="CarbopepD_reg_2"/>
    <property type="match status" value="1"/>
</dbReference>
<evidence type="ECO:0000256" key="5">
    <source>
        <dbReference type="ARBA" id="ARBA00023077"/>
    </source>
</evidence>
<feature type="domain" description="TonB-dependent receptor-like beta-barrel" evidence="11">
    <location>
        <begin position="472"/>
        <end position="901"/>
    </location>
</feature>
<comment type="subcellular location">
    <subcellularLocation>
        <location evidence="1 8">Cell outer membrane</location>
        <topology evidence="1 8">Multi-pass membrane protein</topology>
    </subcellularLocation>
</comment>
<dbReference type="AlphaFoldDB" id="A0A840CRV5"/>
<evidence type="ECO:0000256" key="10">
    <source>
        <dbReference type="SAM" id="SignalP"/>
    </source>
</evidence>
<dbReference type="InterPro" id="IPR012910">
    <property type="entry name" value="Plug_dom"/>
</dbReference>
<evidence type="ECO:0000256" key="9">
    <source>
        <dbReference type="RuleBase" id="RU003357"/>
    </source>
</evidence>
<dbReference type="InterPro" id="IPR039426">
    <property type="entry name" value="TonB-dep_rcpt-like"/>
</dbReference>
<evidence type="ECO:0000256" key="8">
    <source>
        <dbReference type="PROSITE-ProRule" id="PRU01360"/>
    </source>
</evidence>
<evidence type="ECO:0000256" key="2">
    <source>
        <dbReference type="ARBA" id="ARBA00022448"/>
    </source>
</evidence>
<keyword evidence="14" id="KW-1185">Reference proteome</keyword>
<keyword evidence="2 8" id="KW-0813">Transport</keyword>
<keyword evidence="3 8" id="KW-1134">Transmembrane beta strand</keyword>
<evidence type="ECO:0000256" key="4">
    <source>
        <dbReference type="ARBA" id="ARBA00022692"/>
    </source>
</evidence>
<keyword evidence="6 8" id="KW-0472">Membrane</keyword>
<keyword evidence="5 9" id="KW-0798">TonB box</keyword>
<dbReference type="InterPro" id="IPR000531">
    <property type="entry name" value="Beta-barrel_TonB"/>
</dbReference>
<dbReference type="InterPro" id="IPR023996">
    <property type="entry name" value="TonB-dep_OMP_SusC/RagA"/>
</dbReference>